<feature type="domain" description="Glycerol-3-phosphate dehydrogenase NAD-dependent N-terminal" evidence="1">
    <location>
        <begin position="3"/>
        <end position="97"/>
    </location>
</feature>
<name>A0A269THW4_9BACT</name>
<dbReference type="GO" id="GO:0046168">
    <property type="term" value="P:glycerol-3-phosphate catabolic process"/>
    <property type="evidence" value="ECO:0007669"/>
    <property type="project" value="InterPro"/>
</dbReference>
<dbReference type="EMBL" id="NQNY01000014">
    <property type="protein sequence ID" value="PAK21073.1"/>
    <property type="molecule type" value="Genomic_DNA"/>
</dbReference>
<evidence type="ECO:0000313" key="3">
    <source>
        <dbReference type="Proteomes" id="UP000216943"/>
    </source>
</evidence>
<dbReference type="Pfam" id="PF01210">
    <property type="entry name" value="NAD_Gly3P_dh_N"/>
    <property type="match status" value="1"/>
</dbReference>
<accession>A0A269THW4</accession>
<gene>
    <name evidence="2" type="ORF">CJJ23_04055</name>
</gene>
<dbReference type="AlphaFoldDB" id="A0A269THW4"/>
<comment type="caution">
    <text evidence="2">The sequence shown here is derived from an EMBL/GenBank/DDBJ whole genome shotgun (WGS) entry which is preliminary data.</text>
</comment>
<organism evidence="2 3">
    <name type="scientific">Mycoplasmopsis agassizii</name>
    <dbReference type="NCBI Taxonomy" id="33922"/>
    <lineage>
        <taxon>Bacteria</taxon>
        <taxon>Bacillati</taxon>
        <taxon>Mycoplasmatota</taxon>
        <taxon>Mycoplasmoidales</taxon>
        <taxon>Metamycoplasmataceae</taxon>
        <taxon>Mycoplasmopsis</taxon>
    </lineage>
</organism>
<dbReference type="RefSeq" id="WP_095335075.1">
    <property type="nucleotide sequence ID" value="NZ_NQNY01000014.1"/>
</dbReference>
<protein>
    <recommendedName>
        <fullName evidence="1">Glycerol-3-phosphate dehydrogenase NAD-dependent N-terminal domain-containing protein</fullName>
    </recommendedName>
</protein>
<dbReference type="InterPro" id="IPR036291">
    <property type="entry name" value="NAD(P)-bd_dom_sf"/>
</dbReference>
<proteinExistence type="predicted"/>
<reference evidence="3" key="1">
    <citation type="submission" date="2017-08" db="EMBL/GenBank/DDBJ databases">
        <authorList>
            <person name="Alvarez-Ponce D."/>
            <person name="Weitzman C.L."/>
            <person name="Tillett R.L."/>
            <person name="Sandmeier F.C."/>
            <person name="Tracy C.R."/>
        </authorList>
    </citation>
    <scope>NUCLEOTIDE SEQUENCE [LARGE SCALE GENOMIC DNA]</scope>
    <source>
        <strain evidence="3">723</strain>
    </source>
</reference>
<evidence type="ECO:0000313" key="2">
    <source>
        <dbReference type="EMBL" id="PAK21073.1"/>
    </source>
</evidence>
<dbReference type="Proteomes" id="UP000216943">
    <property type="component" value="Unassembled WGS sequence"/>
</dbReference>
<dbReference type="SUPFAM" id="SSF51735">
    <property type="entry name" value="NAD(P)-binding Rossmann-fold domains"/>
    <property type="match status" value="1"/>
</dbReference>
<evidence type="ECO:0000259" key="1">
    <source>
        <dbReference type="Pfam" id="PF01210"/>
    </source>
</evidence>
<dbReference type="InterPro" id="IPR011128">
    <property type="entry name" value="G3P_DH_NAD-dep_N"/>
</dbReference>
<dbReference type="GO" id="GO:0016616">
    <property type="term" value="F:oxidoreductase activity, acting on the CH-OH group of donors, NAD or NADP as acceptor"/>
    <property type="evidence" value="ECO:0007669"/>
    <property type="project" value="InterPro"/>
</dbReference>
<sequence>MNNIAIIGFRELGQAFAKHLSDKKELNIKAFTLSDKTVSQFKNNRFSEFFNEDLEIANLLVSNNLKDVVADADIVISTISRKNMRDFFPKVFEYMKDAQFS</sequence>
<dbReference type="Gene3D" id="3.40.50.720">
    <property type="entry name" value="NAD(P)-binding Rossmann-like Domain"/>
    <property type="match status" value="1"/>
</dbReference>
<dbReference type="GO" id="GO:0051287">
    <property type="term" value="F:NAD binding"/>
    <property type="evidence" value="ECO:0007669"/>
    <property type="project" value="InterPro"/>
</dbReference>